<gene>
    <name evidence="2" type="ORF">ACFFK8_08750</name>
</gene>
<dbReference type="InterPro" id="IPR025536">
    <property type="entry name" value="DUF4422"/>
</dbReference>
<reference evidence="2 3" key="1">
    <citation type="submission" date="2024-09" db="EMBL/GenBank/DDBJ databases">
        <authorList>
            <person name="Sun Q."/>
            <person name="Mori K."/>
        </authorList>
    </citation>
    <scope>NUCLEOTIDE SEQUENCE [LARGE SCALE GENOMIC DNA]</scope>
    <source>
        <strain evidence="2 3">ATCC 51272</strain>
    </source>
</reference>
<organism evidence="2 3">
    <name type="scientific">Hallella seregens ATCC 51272</name>
    <dbReference type="NCBI Taxonomy" id="1336250"/>
    <lineage>
        <taxon>Bacteria</taxon>
        <taxon>Pseudomonadati</taxon>
        <taxon>Bacteroidota</taxon>
        <taxon>Bacteroidia</taxon>
        <taxon>Bacteroidales</taxon>
        <taxon>Prevotellaceae</taxon>
        <taxon>Hallella</taxon>
    </lineage>
</organism>
<proteinExistence type="predicted"/>
<evidence type="ECO:0000313" key="3">
    <source>
        <dbReference type="Proteomes" id="UP001589688"/>
    </source>
</evidence>
<evidence type="ECO:0000259" key="1">
    <source>
        <dbReference type="Pfam" id="PF14393"/>
    </source>
</evidence>
<name>A0ABV5ZKH7_9BACT</name>
<dbReference type="RefSeq" id="WP_027951469.1">
    <property type="nucleotide sequence ID" value="NZ_JADU01000001.1"/>
</dbReference>
<dbReference type="Pfam" id="PF14393">
    <property type="entry name" value="DUF4422"/>
    <property type="match status" value="2"/>
</dbReference>
<comment type="caution">
    <text evidence="2">The sequence shown here is derived from an EMBL/GenBank/DDBJ whole genome shotgun (WGS) entry which is preliminary data.</text>
</comment>
<evidence type="ECO:0000313" key="2">
    <source>
        <dbReference type="EMBL" id="MFB9897881.1"/>
    </source>
</evidence>
<keyword evidence="3" id="KW-1185">Reference proteome</keyword>
<dbReference type="EMBL" id="JBHLZF010000002">
    <property type="protein sequence ID" value="MFB9897881.1"/>
    <property type="molecule type" value="Genomic_DNA"/>
</dbReference>
<dbReference type="Proteomes" id="UP001589688">
    <property type="component" value="Unassembled WGS sequence"/>
</dbReference>
<sequence>MKELTIWQTYHEESLIEKYHLQENGIIRLFNSSNLQIEGQHINHLNPFYSELVTMYWVWKNQVKSERVGFCHYRRVFSGILNIAPRQCQVMAINRNFPVAQHYKSSHNYQDYNDAIEILDAQYGLGNKYSMYLLEGRIFIPFCCFIMHWEDFDQLCNFLFATLGSYDQMHHLDMMPERYLEKVKRDFRYDNVDYQRRAISFLAERLISCFIVCEMKPFCVSTL</sequence>
<accession>A0ABV5ZKH7</accession>
<feature type="domain" description="DUF4422" evidence="1">
    <location>
        <begin position="38"/>
        <end position="79"/>
    </location>
</feature>
<feature type="domain" description="DUF4422" evidence="1">
    <location>
        <begin position="97"/>
        <end position="211"/>
    </location>
</feature>
<protein>
    <submittedName>
        <fullName evidence="2">DUF4422 domain-containing protein</fullName>
    </submittedName>
</protein>